<accession>A0A8J6E7I2</accession>
<organism evidence="9 10">
    <name type="scientific">Carpediemonas membranifera</name>
    <dbReference type="NCBI Taxonomy" id="201153"/>
    <lineage>
        <taxon>Eukaryota</taxon>
        <taxon>Metamonada</taxon>
        <taxon>Carpediemonas-like organisms</taxon>
        <taxon>Carpediemonas</taxon>
    </lineage>
</organism>
<evidence type="ECO:0000313" key="9">
    <source>
        <dbReference type="EMBL" id="KAG9390745.1"/>
    </source>
</evidence>
<dbReference type="Proteomes" id="UP000717585">
    <property type="component" value="Unassembled WGS sequence"/>
</dbReference>
<proteinExistence type="inferred from homology"/>
<name>A0A8J6E7I2_9EUKA</name>
<sequence>MLVNEVAEYIIPPLQATYEEENFTVETDSDTMFRAYLTLKPASISDELSIGNTMNKTRHYISMTLQILIYANCHVDFSVAELHGTEPGHNDKINALVTEIVDSQPSDADSADMLGDWVVSALYDLADRFSDICLTPISSEFDALNTKGARPANPIIAKSPLVPLTPVGGKAQLDAEMKTIDDWEELKKPDTTHQSDPAHLLNSPNRDNRVPSGLSVSVPSIKPPPIGSYSLDETTSQFMRVQLLLVHLMLGTTSMLSKSKSDRENLIMYGLNFLKANNLLSESVMAMAKEPQNIVAKLLDSFGISSDRTTRINIAGMPVDENAIMRLLTTPMDALQATQSLMSRFRTDFEQENVIGAGAFGQVVRAKNIVDGHEYAVKKILMRDADPDREKLLNEVNTLASVHHPYIVRYYTAWIEESDGSTFSRDAGLESDSESDSSGWSPAAVDTVRSAGPDYDESTHSVLPPHLQGPTTFSESVLGDMAGVPSYYTGEDDETSEDYYDDTEDGAMSVGDGITFDDLQAELDGAGAYDPFHEPVDVPEEDFLQAPDYTSPVYKEALFAPHSSGSESSHWRTMGRRKHTPCAPSSSSSESQSPVAPASAAQSPNGDRILFIQMELCDGQSLRSALDDGLDTLGTARERFQLFARLVEALAHIHAKSIIHRDLKPANIFLDKNQYPKLGDFGLAVSQTQTTVMAMSKANSLEDMRGDDTDMGEHTLNIGTLLYMAPELDIDSLSRGQYTTKVDVYALGVVLLELFYPFATGMEKRMIVADLVGDKRTLPEHFVKSHARIAKLIMDLTEPNPNDRPSAQELLDKELEPTRIRSCNTGLEELRKLIESDVDGATLRRQMAEALVDAKPPDVVEEASVEEATPFNNSVARSCGFIESYIRTGYMMGDAVNISSDPYTYITDHDASFHNPSLKAIDYGGRAIEIPFDLTTGYITKLKHLLDSDPKLGLPHRWIRRFELSGVLRPPTPNTQTALMTTTDGKGRKGPVDPANSVIMRYRLGSIDLTRTFDYSVSRIPTMLASMGVMEAEAIAITTNHAVLGISPANSLTLAFSDSGILIDILTLCGVPPALHMDIARKMTRGSSALSYESRMQAARDLIIKEAGANAYGLARLLLFPSDKAGGIDVASTQFNTWLDRVVSLIQSTADAMPQVTLDLVIRVTQLVSLTRGTSSLLHASDLAVGAVLFSPAVFPEFSVYSGLVWRLISGQVGKKSALLLAIGGQYSHKLNTSGKLFPNRPARPTCEALSSMAVVRSFFPSTQLSKWVATVSKSERGSTKASEPFMFGVGMTVRIDDIVYLGMVEKMSEEMLARKPGHGVYITGDMDPRLRTSHFYYQEKLALAQKLRSKGYRVIFSMFDSKEELESYRDPYIAYVIEILESAHRDARTDKASKRRANKTEVRPDKGLKGPVGAATVDMVKPTAQAKLPGEITPQNLDLSLRLLLTRKESDQGMVTNVIGLFKQLDRFEPNKAEQEEDEKKGERKKGEKKKGKRGKPVS</sequence>
<dbReference type="PROSITE" id="PS00107">
    <property type="entry name" value="PROTEIN_KINASE_ATP"/>
    <property type="match status" value="1"/>
</dbReference>
<dbReference type="GO" id="GO:0005634">
    <property type="term" value="C:nucleus"/>
    <property type="evidence" value="ECO:0007669"/>
    <property type="project" value="TreeGrafter"/>
</dbReference>
<feature type="region of interest" description="Disordered" evidence="7">
    <location>
        <begin position="1388"/>
        <end position="1414"/>
    </location>
</feature>
<evidence type="ECO:0000256" key="2">
    <source>
        <dbReference type="ARBA" id="ARBA00022741"/>
    </source>
</evidence>
<dbReference type="Gene3D" id="1.10.510.10">
    <property type="entry name" value="Transferase(Phosphotransferase) domain 1"/>
    <property type="match status" value="1"/>
</dbReference>
<evidence type="ECO:0000256" key="4">
    <source>
        <dbReference type="ARBA" id="ARBA00022840"/>
    </source>
</evidence>
<feature type="binding site" evidence="6">
    <location>
        <position position="379"/>
    </location>
    <ligand>
        <name>ATP</name>
        <dbReference type="ChEBI" id="CHEBI:30616"/>
    </ligand>
</feature>
<evidence type="ECO:0000256" key="1">
    <source>
        <dbReference type="ARBA" id="ARBA00022679"/>
    </source>
</evidence>
<keyword evidence="3 9" id="KW-0418">Kinase</keyword>
<feature type="compositionally biased region" description="Polar residues" evidence="7">
    <location>
        <begin position="974"/>
        <end position="984"/>
    </location>
</feature>
<keyword evidence="4 6" id="KW-0067">ATP-binding</keyword>
<dbReference type="PROSITE" id="PS50011">
    <property type="entry name" value="PROTEIN_KINASE_DOM"/>
    <property type="match status" value="1"/>
</dbReference>
<dbReference type="EMBL" id="JAHDYR010000062">
    <property type="protein sequence ID" value="KAG9390745.1"/>
    <property type="molecule type" value="Genomic_DNA"/>
</dbReference>
<evidence type="ECO:0000256" key="3">
    <source>
        <dbReference type="ARBA" id="ARBA00022777"/>
    </source>
</evidence>
<dbReference type="SMART" id="SM00220">
    <property type="entry name" value="S_TKc"/>
    <property type="match status" value="1"/>
</dbReference>
<feature type="region of interest" description="Disordered" evidence="7">
    <location>
        <begin position="188"/>
        <end position="217"/>
    </location>
</feature>
<feature type="compositionally biased region" description="Basic and acidic residues" evidence="7">
    <location>
        <begin position="1467"/>
        <end position="1487"/>
    </location>
</feature>
<keyword evidence="10" id="KW-1185">Reference proteome</keyword>
<evidence type="ECO:0000313" key="10">
    <source>
        <dbReference type="Proteomes" id="UP000717585"/>
    </source>
</evidence>
<feature type="region of interest" description="Disordered" evidence="7">
    <location>
        <begin position="422"/>
        <end position="478"/>
    </location>
</feature>
<dbReference type="Pfam" id="PF00069">
    <property type="entry name" value="Pkinase"/>
    <property type="match status" value="2"/>
</dbReference>
<keyword evidence="2 6" id="KW-0547">Nucleotide-binding</keyword>
<feature type="domain" description="Protein kinase" evidence="8">
    <location>
        <begin position="349"/>
        <end position="819"/>
    </location>
</feature>
<feature type="region of interest" description="Disordered" evidence="7">
    <location>
        <begin position="973"/>
        <end position="992"/>
    </location>
</feature>
<feature type="compositionally biased region" description="Basic residues" evidence="7">
    <location>
        <begin position="1488"/>
        <end position="1500"/>
    </location>
</feature>
<dbReference type="PROSITE" id="PS00108">
    <property type="entry name" value="PROTEIN_KINASE_ST"/>
    <property type="match status" value="1"/>
</dbReference>
<gene>
    <name evidence="9" type="ORF">J8273_6998</name>
</gene>
<dbReference type="InterPro" id="IPR011009">
    <property type="entry name" value="Kinase-like_dom_sf"/>
</dbReference>
<dbReference type="GO" id="GO:0005524">
    <property type="term" value="F:ATP binding"/>
    <property type="evidence" value="ECO:0007669"/>
    <property type="project" value="UniProtKB-UniRule"/>
</dbReference>
<protein>
    <submittedName>
        <fullName evidence="9">Protein kinase domain</fullName>
    </submittedName>
</protein>
<feature type="compositionally biased region" description="Basic and acidic residues" evidence="7">
    <location>
        <begin position="1388"/>
        <end position="1409"/>
    </location>
</feature>
<reference evidence="9" key="1">
    <citation type="submission" date="2021-05" db="EMBL/GenBank/DDBJ databases">
        <title>A free-living protist that lacks canonical eukaryotic 1 DNA replication and segregation systems.</title>
        <authorList>
            <person name="Salas-Leiva D.E."/>
            <person name="Tromer E.C."/>
            <person name="Curtis B.A."/>
            <person name="Jerlstrom-Hultqvist J."/>
            <person name="Kolisko M."/>
            <person name="Yi Z."/>
            <person name="Salas-Leiva J.S."/>
            <person name="Gallot-Lavallee L."/>
            <person name="Kops G.J.P.L."/>
            <person name="Archibald J.M."/>
            <person name="Simpson A.G.B."/>
            <person name="Roger A.J."/>
        </authorList>
    </citation>
    <scope>NUCLEOTIDE SEQUENCE</scope>
    <source>
        <strain evidence="9">BICM</strain>
    </source>
</reference>
<comment type="caution">
    <text evidence="9">The sequence shown here is derived from an EMBL/GenBank/DDBJ whole genome shotgun (WGS) entry which is preliminary data.</text>
</comment>
<dbReference type="InterPro" id="IPR050339">
    <property type="entry name" value="CC_SR_Kinase"/>
</dbReference>
<dbReference type="SUPFAM" id="SSF56112">
    <property type="entry name" value="Protein kinase-like (PK-like)"/>
    <property type="match status" value="1"/>
</dbReference>
<dbReference type="OrthoDB" id="1405469at2759"/>
<comment type="similarity">
    <text evidence="5">Belongs to the protein kinase superfamily. Ser/Thr protein kinase family. GCN2 subfamily.</text>
</comment>
<keyword evidence="1" id="KW-0808">Transferase</keyword>
<evidence type="ECO:0000256" key="6">
    <source>
        <dbReference type="PROSITE-ProRule" id="PRU10141"/>
    </source>
</evidence>
<dbReference type="PANTHER" id="PTHR11042">
    <property type="entry name" value="EUKARYOTIC TRANSLATION INITIATION FACTOR 2-ALPHA KINASE EIF2-ALPHA KINASE -RELATED"/>
    <property type="match status" value="1"/>
</dbReference>
<dbReference type="GO" id="GO:0005829">
    <property type="term" value="C:cytosol"/>
    <property type="evidence" value="ECO:0007669"/>
    <property type="project" value="TreeGrafter"/>
</dbReference>
<dbReference type="InterPro" id="IPR017441">
    <property type="entry name" value="Protein_kinase_ATP_BS"/>
</dbReference>
<dbReference type="InterPro" id="IPR008271">
    <property type="entry name" value="Ser/Thr_kinase_AS"/>
</dbReference>
<dbReference type="PANTHER" id="PTHR11042:SF136">
    <property type="entry name" value="EIF-2-ALPHA KINASE GCN2"/>
    <property type="match status" value="1"/>
</dbReference>
<feature type="region of interest" description="Disordered" evidence="7">
    <location>
        <begin position="561"/>
        <end position="603"/>
    </location>
</feature>
<dbReference type="Gene3D" id="3.30.200.20">
    <property type="entry name" value="Phosphorylase Kinase, domain 1"/>
    <property type="match status" value="1"/>
</dbReference>
<feature type="region of interest" description="Disordered" evidence="7">
    <location>
        <begin position="1467"/>
        <end position="1500"/>
    </location>
</feature>
<feature type="compositionally biased region" description="Low complexity" evidence="7">
    <location>
        <begin position="581"/>
        <end position="603"/>
    </location>
</feature>
<evidence type="ECO:0000259" key="8">
    <source>
        <dbReference type="PROSITE" id="PS50011"/>
    </source>
</evidence>
<dbReference type="GO" id="GO:0004694">
    <property type="term" value="F:eukaryotic translation initiation factor 2alpha kinase activity"/>
    <property type="evidence" value="ECO:0007669"/>
    <property type="project" value="TreeGrafter"/>
</dbReference>
<evidence type="ECO:0000256" key="7">
    <source>
        <dbReference type="SAM" id="MobiDB-lite"/>
    </source>
</evidence>
<evidence type="ECO:0000256" key="5">
    <source>
        <dbReference type="ARBA" id="ARBA00037982"/>
    </source>
</evidence>
<dbReference type="InterPro" id="IPR000719">
    <property type="entry name" value="Prot_kinase_dom"/>
</dbReference>